<comment type="caution">
    <text evidence="1">The sequence shown here is derived from an EMBL/GenBank/DDBJ whole genome shotgun (WGS) entry which is preliminary data.</text>
</comment>
<gene>
    <name evidence="1" type="ORF">ILT43_12170</name>
</gene>
<protein>
    <submittedName>
        <fullName evidence="1">Uncharacterized protein</fullName>
    </submittedName>
</protein>
<organism evidence="1 2">
    <name type="scientific">Sphingomonas longa</name>
    <dbReference type="NCBI Taxonomy" id="2778730"/>
    <lineage>
        <taxon>Bacteria</taxon>
        <taxon>Pseudomonadati</taxon>
        <taxon>Pseudomonadota</taxon>
        <taxon>Alphaproteobacteria</taxon>
        <taxon>Sphingomonadales</taxon>
        <taxon>Sphingomonadaceae</taxon>
        <taxon>Sphingomonas</taxon>
    </lineage>
</organism>
<name>A0ABS2D857_9SPHN</name>
<reference evidence="1 2" key="1">
    <citation type="submission" date="2020-12" db="EMBL/GenBank/DDBJ databases">
        <title>Sphingomonas sp.</title>
        <authorList>
            <person name="Kim M.K."/>
        </authorList>
    </citation>
    <scope>NUCLEOTIDE SEQUENCE [LARGE SCALE GENOMIC DNA]</scope>
    <source>
        <strain evidence="1 2">BT552</strain>
    </source>
</reference>
<dbReference type="Proteomes" id="UP000763641">
    <property type="component" value="Unassembled WGS sequence"/>
</dbReference>
<proteinExistence type="predicted"/>
<dbReference type="EMBL" id="JAFEMC010000003">
    <property type="protein sequence ID" value="MBM6577129.1"/>
    <property type="molecule type" value="Genomic_DNA"/>
</dbReference>
<evidence type="ECO:0000313" key="2">
    <source>
        <dbReference type="Proteomes" id="UP000763641"/>
    </source>
</evidence>
<keyword evidence="2" id="KW-1185">Reference proteome</keyword>
<sequence length="341" mass="38897">MIDLDDWEKRDLDVVGRIDQADPIWGTQAIVYQTARGWVVSSDRSGTYRCRRDFNENMVDWPATSKARLTSWINDQNRSGEKFPEIRNHVLESAYDARPIPYSKQVERFYLMLQERGYRPGHPIIYGDSTADPEYLSSYLTMMRWIEATLDRELQGFIGALESDGQIFRDGGALYLTSKGLLKLEQIDLAGASNDQAFVAMWFGTEMDAAYEDGIAPGLADAGYRAFRIDRKEHANKIDDEIIAEIRRSRFLLADFTCGTLQVDSELVALPRGGVYYEAGFAQGLNMPVVWSVRADQIGLVHFDTRQYNHITWQNPEDLRKRIRDRVIATIGEFGSPDKAI</sequence>
<dbReference type="RefSeq" id="WP_204199227.1">
    <property type="nucleotide sequence ID" value="NZ_JAFEMC010000003.1"/>
</dbReference>
<accession>A0ABS2D857</accession>
<evidence type="ECO:0000313" key="1">
    <source>
        <dbReference type="EMBL" id="MBM6577129.1"/>
    </source>
</evidence>